<dbReference type="InterPro" id="IPR004360">
    <property type="entry name" value="Glyas_Fos-R_dOase_dom"/>
</dbReference>
<dbReference type="PANTHER" id="PTHR21366">
    <property type="entry name" value="GLYOXALASE FAMILY PROTEIN"/>
    <property type="match status" value="1"/>
</dbReference>
<dbReference type="Proteomes" id="UP000322981">
    <property type="component" value="Unassembled WGS sequence"/>
</dbReference>
<dbReference type="SUPFAM" id="SSF54593">
    <property type="entry name" value="Glyoxalase/Bleomycin resistance protein/Dihydroxybiphenyl dioxygenase"/>
    <property type="match status" value="1"/>
</dbReference>
<dbReference type="Gene3D" id="3.10.180.10">
    <property type="entry name" value="2,3-Dihydroxybiphenyl 1,2-Dioxygenase, domain 1"/>
    <property type="match status" value="1"/>
</dbReference>
<evidence type="ECO:0000256" key="1">
    <source>
        <dbReference type="ARBA" id="ARBA00022723"/>
    </source>
</evidence>
<proteinExistence type="predicted"/>
<dbReference type="Pfam" id="PF00903">
    <property type="entry name" value="Glyoxalase"/>
    <property type="match status" value="1"/>
</dbReference>
<dbReference type="GO" id="GO:0046872">
    <property type="term" value="F:metal ion binding"/>
    <property type="evidence" value="ECO:0007669"/>
    <property type="project" value="UniProtKB-KW"/>
</dbReference>
<dbReference type="EMBL" id="VWXX01000013">
    <property type="protein sequence ID" value="KAA6185074.1"/>
    <property type="molecule type" value="Genomic_DNA"/>
</dbReference>
<evidence type="ECO:0000259" key="2">
    <source>
        <dbReference type="PROSITE" id="PS51819"/>
    </source>
</evidence>
<accession>A0A5M8FKQ9</accession>
<reference evidence="3 4" key="1">
    <citation type="submission" date="2019-09" db="EMBL/GenBank/DDBJ databases">
        <title>Whole-genome sequence of the purple sulfur bacterium Thiohalocapsa marina DSM 19078.</title>
        <authorList>
            <person name="Kyndt J.A."/>
            <person name="Meyer T.E."/>
        </authorList>
    </citation>
    <scope>NUCLEOTIDE SEQUENCE [LARGE SCALE GENOMIC DNA]</scope>
    <source>
        <strain evidence="3 4">DSM 19078</strain>
    </source>
</reference>
<dbReference type="PANTHER" id="PTHR21366:SF22">
    <property type="entry name" value="VOC DOMAIN-CONTAINING PROTEIN"/>
    <property type="match status" value="1"/>
</dbReference>
<protein>
    <recommendedName>
        <fullName evidence="2">VOC domain-containing protein</fullName>
    </recommendedName>
</protein>
<evidence type="ECO:0000313" key="3">
    <source>
        <dbReference type="EMBL" id="KAA6185074.1"/>
    </source>
</evidence>
<dbReference type="PROSITE" id="PS00934">
    <property type="entry name" value="GLYOXALASE_I_1"/>
    <property type="match status" value="1"/>
</dbReference>
<dbReference type="InterPro" id="IPR037523">
    <property type="entry name" value="VOC_core"/>
</dbReference>
<dbReference type="CDD" id="cd07245">
    <property type="entry name" value="VOC_like"/>
    <property type="match status" value="1"/>
</dbReference>
<dbReference type="AlphaFoldDB" id="A0A5M8FKQ9"/>
<dbReference type="InterPro" id="IPR018146">
    <property type="entry name" value="Glyoxalase_1_CS"/>
</dbReference>
<evidence type="ECO:0000313" key="4">
    <source>
        <dbReference type="Proteomes" id="UP000322981"/>
    </source>
</evidence>
<sequence>MPTTCRSSCSAAGSGRFATWAARCCRSRPPVECRPAQTHKTEASQLIEITALHHVSLIVADTERSLAFYRDLLGLSPDPARPDLGYPGAWLQIGPQQIHLLELPNPDPTDGRPAHGGRDRHLALSVHDLDRLRQRLEAAGIPFSLSRSGRRALFCRDPDANALEFVELNAQ</sequence>
<keyword evidence="1" id="KW-0479">Metal-binding</keyword>
<gene>
    <name evidence="3" type="ORF">F2Q65_10115</name>
</gene>
<feature type="domain" description="VOC" evidence="2">
    <location>
        <begin position="51"/>
        <end position="168"/>
    </location>
</feature>
<organism evidence="3 4">
    <name type="scientific">Thiohalocapsa marina</name>
    <dbReference type="NCBI Taxonomy" id="424902"/>
    <lineage>
        <taxon>Bacteria</taxon>
        <taxon>Pseudomonadati</taxon>
        <taxon>Pseudomonadota</taxon>
        <taxon>Gammaproteobacteria</taxon>
        <taxon>Chromatiales</taxon>
        <taxon>Chromatiaceae</taxon>
        <taxon>Thiohalocapsa</taxon>
    </lineage>
</organism>
<comment type="caution">
    <text evidence="3">The sequence shown here is derived from an EMBL/GenBank/DDBJ whole genome shotgun (WGS) entry which is preliminary data.</text>
</comment>
<dbReference type="InterPro" id="IPR029068">
    <property type="entry name" value="Glyas_Bleomycin-R_OHBP_Dase"/>
</dbReference>
<dbReference type="GO" id="GO:0004462">
    <property type="term" value="F:lactoylglutathione lyase activity"/>
    <property type="evidence" value="ECO:0007669"/>
    <property type="project" value="InterPro"/>
</dbReference>
<dbReference type="OrthoDB" id="9804944at2"/>
<keyword evidence="4" id="KW-1185">Reference proteome</keyword>
<dbReference type="InterPro" id="IPR050383">
    <property type="entry name" value="GlyoxalaseI/FosfomycinResist"/>
</dbReference>
<name>A0A5M8FKQ9_9GAMM</name>
<dbReference type="PROSITE" id="PS51819">
    <property type="entry name" value="VOC"/>
    <property type="match status" value="1"/>
</dbReference>